<dbReference type="KEGG" id="vg:30307093"/>
<dbReference type="GeneID" id="30307093"/>
<proteinExistence type="predicted"/>
<gene>
    <name evidence="1" type="ORF">PC14_00158</name>
</gene>
<evidence type="ECO:0000313" key="2">
    <source>
        <dbReference type="Proteomes" id="UP000202854"/>
    </source>
</evidence>
<sequence length="204" mass="25059">MKLFEKLEKWLKERHLDKKEYDHLTLLGYLHEEIDEGIKKRDSEHESIDWRCDCIVFLINSLYQDGYNPKICMDECLKEIEERTGEYSESERKFKKHMGAYTYEEALDEVVKNYNCRKEDVTLDGDHREFWYFLVNGKQIRVKKWYKADYSKSIRNDISNERYITKAYKLGKKIMFRQLNTKNRWKLLRDENLNFKEFDYKIID</sequence>
<protein>
    <submittedName>
        <fullName evidence="1">Uncharacterized protein</fullName>
    </submittedName>
</protein>
<evidence type="ECO:0000313" key="1">
    <source>
        <dbReference type="EMBL" id="ANH51448.1"/>
    </source>
</evidence>
<dbReference type="RefSeq" id="YP_009321756.1">
    <property type="nucleotide sequence ID" value="NC_031909.1"/>
</dbReference>
<dbReference type="Proteomes" id="UP000202854">
    <property type="component" value="Segment"/>
</dbReference>
<reference evidence="1 2" key="1">
    <citation type="submission" date="2016-05" db="EMBL/GenBank/DDBJ databases">
        <title>Campylobacter bacteriophages isolated in Slovenia.</title>
        <authorList>
            <person name="Janez N."/>
            <person name="Peterka M."/>
            <person name="Accetto T."/>
        </authorList>
    </citation>
    <scope>NUCLEOTIDE SEQUENCE [LARGE SCALE GENOMIC DNA]</scope>
    <source>
        <strain evidence="1 2">PC14</strain>
    </source>
</reference>
<accession>A0A1B0XWC9</accession>
<name>A0A1B0XWC9_9CAUD</name>
<organism evidence="1 2">
    <name type="scientific">Campylobacter phage PC14</name>
    <dbReference type="NCBI Taxonomy" id="1541686"/>
    <lineage>
        <taxon>Viruses</taxon>
        <taxon>Duplodnaviria</taxon>
        <taxon>Heunggongvirae</taxon>
        <taxon>Uroviricota</taxon>
        <taxon>Caudoviricetes</taxon>
        <taxon>Connertonviridae</taxon>
        <taxon>Fletchervirus</taxon>
        <taxon>Fletchervirus NCTC12673</taxon>
    </lineage>
</organism>
<dbReference type="EMBL" id="KX236333">
    <property type="protein sequence ID" value="ANH51448.1"/>
    <property type="molecule type" value="Genomic_DNA"/>
</dbReference>